<dbReference type="Proteomes" id="UP001150603">
    <property type="component" value="Unassembled WGS sequence"/>
</dbReference>
<proteinExistence type="predicted"/>
<sequence length="427" mass="48163">MRRFSQLGDALSPVHSMGGEVAGGGVENADDMDGDDEAMLLQQQQAAIDSVITIPTPGFFLDPVSDDWMGGHSFRQRMRYPDEVITVPASLTKRVHYEVSYDYPKNAISTARYNVVTFLPAQLAAQFSKIANVYFLFIAALQQVPGWSTTGRWSTLLPLCVFVSLSIAHEGFDDLRRHRMDHAENTQRTRVLKVKVHDKEQRLSFRFRDLRHRGSHSIHSFRMRSSQSIHELGRSTLESAKRVAGSTLRIGSTVKEAVVSRLAEKRRKQRELEDSDDEEEMRNEETLRNRLNKGVISLRSWRSNQTTGNGNSGNAGGRRADDDDEDEDLDAIIDGSMIHTPFSHRRGLSRISMTPNTDLSMPALSVQPPPPRRTGPTVAFNDVVEEQSAMGDDDLPENPLPDNMSCRWKRKKWEDVQVGDMLMIVKD</sequence>
<gene>
    <name evidence="1" type="ORF">FBU59_006028</name>
</gene>
<dbReference type="EMBL" id="JANBPW010005066">
    <property type="protein sequence ID" value="KAJ1933442.1"/>
    <property type="molecule type" value="Genomic_DNA"/>
</dbReference>
<evidence type="ECO:0000313" key="1">
    <source>
        <dbReference type="EMBL" id="KAJ1933442.1"/>
    </source>
</evidence>
<name>A0ACC1J0X4_9FUNG</name>
<accession>A0ACC1J0X4</accession>
<keyword evidence="2" id="KW-1185">Reference proteome</keyword>
<evidence type="ECO:0000313" key="2">
    <source>
        <dbReference type="Proteomes" id="UP001150603"/>
    </source>
</evidence>
<reference evidence="1" key="1">
    <citation type="submission" date="2022-07" db="EMBL/GenBank/DDBJ databases">
        <title>Phylogenomic reconstructions and comparative analyses of Kickxellomycotina fungi.</title>
        <authorList>
            <person name="Reynolds N.K."/>
            <person name="Stajich J.E."/>
            <person name="Barry K."/>
            <person name="Grigoriev I.V."/>
            <person name="Crous P."/>
            <person name="Smith M.E."/>
        </authorList>
    </citation>
    <scope>NUCLEOTIDE SEQUENCE</scope>
    <source>
        <strain evidence="1">NRRL 5244</strain>
    </source>
</reference>
<protein>
    <submittedName>
        <fullName evidence="1">Uncharacterized protein</fullName>
    </submittedName>
</protein>
<comment type="caution">
    <text evidence="1">The sequence shown here is derived from an EMBL/GenBank/DDBJ whole genome shotgun (WGS) entry which is preliminary data.</text>
</comment>
<feature type="non-terminal residue" evidence="1">
    <location>
        <position position="427"/>
    </location>
</feature>
<organism evidence="1 2">
    <name type="scientific">Linderina macrospora</name>
    <dbReference type="NCBI Taxonomy" id="4868"/>
    <lineage>
        <taxon>Eukaryota</taxon>
        <taxon>Fungi</taxon>
        <taxon>Fungi incertae sedis</taxon>
        <taxon>Zoopagomycota</taxon>
        <taxon>Kickxellomycotina</taxon>
        <taxon>Kickxellomycetes</taxon>
        <taxon>Kickxellales</taxon>
        <taxon>Kickxellaceae</taxon>
        <taxon>Linderina</taxon>
    </lineage>
</organism>